<organism evidence="1 2">
    <name type="scientific">Staurois parvus</name>
    <dbReference type="NCBI Taxonomy" id="386267"/>
    <lineage>
        <taxon>Eukaryota</taxon>
        <taxon>Metazoa</taxon>
        <taxon>Chordata</taxon>
        <taxon>Craniata</taxon>
        <taxon>Vertebrata</taxon>
        <taxon>Euteleostomi</taxon>
        <taxon>Amphibia</taxon>
        <taxon>Batrachia</taxon>
        <taxon>Anura</taxon>
        <taxon>Neobatrachia</taxon>
        <taxon>Ranoidea</taxon>
        <taxon>Ranidae</taxon>
        <taxon>Staurois</taxon>
    </lineage>
</organism>
<name>A0ABN9A6J2_9NEOB</name>
<accession>A0ABN9A6J2</accession>
<keyword evidence="2" id="KW-1185">Reference proteome</keyword>
<dbReference type="Proteomes" id="UP001162483">
    <property type="component" value="Unassembled WGS sequence"/>
</dbReference>
<sequence>MRPNQGRADHLETRALPEGPGLVGGPMRCPWYLFHRLF</sequence>
<evidence type="ECO:0000313" key="1">
    <source>
        <dbReference type="EMBL" id="CAI9531632.1"/>
    </source>
</evidence>
<reference evidence="1" key="1">
    <citation type="submission" date="2023-05" db="EMBL/GenBank/DDBJ databases">
        <authorList>
            <person name="Stuckert A."/>
        </authorList>
    </citation>
    <scope>NUCLEOTIDE SEQUENCE</scope>
</reference>
<dbReference type="EMBL" id="CATNWA010000012">
    <property type="protein sequence ID" value="CAI9531632.1"/>
    <property type="molecule type" value="Genomic_DNA"/>
</dbReference>
<gene>
    <name evidence="1" type="ORF">SPARVUS_LOCUS34936</name>
</gene>
<comment type="caution">
    <text evidence="1">The sequence shown here is derived from an EMBL/GenBank/DDBJ whole genome shotgun (WGS) entry which is preliminary data.</text>
</comment>
<protein>
    <submittedName>
        <fullName evidence="1">Uncharacterized protein</fullName>
    </submittedName>
</protein>
<proteinExistence type="predicted"/>
<evidence type="ECO:0000313" key="2">
    <source>
        <dbReference type="Proteomes" id="UP001162483"/>
    </source>
</evidence>